<gene>
    <name evidence="2" type="ORF">PRRU23_19690</name>
</gene>
<evidence type="ECO:0000313" key="3">
    <source>
        <dbReference type="Proteomes" id="UP000887043"/>
    </source>
</evidence>
<reference evidence="2" key="1">
    <citation type="submission" date="2021-08" db="EMBL/GenBank/DDBJ databases">
        <title>Prevotella lacticifex sp. nov., isolated from rumen of cow.</title>
        <authorList>
            <person name="Shinkai T."/>
            <person name="Ikeyama N."/>
            <person name="Kumagai M."/>
            <person name="Ohmori H."/>
            <person name="Sakamoto M."/>
            <person name="Ohkuma M."/>
            <person name="Mitsumori M."/>
        </authorList>
    </citation>
    <scope>NUCLEOTIDE SEQUENCE</scope>
    <source>
        <strain evidence="2">DSM 11371</strain>
    </source>
</reference>
<comment type="caution">
    <text evidence="2">The sequence shown here is derived from an EMBL/GenBank/DDBJ whole genome shotgun (WGS) entry which is preliminary data.</text>
</comment>
<keyword evidence="1" id="KW-0472">Membrane</keyword>
<evidence type="ECO:0000313" key="2">
    <source>
        <dbReference type="EMBL" id="GJG28269.1"/>
    </source>
</evidence>
<organism evidence="2 3">
    <name type="scientific">Segatella bryantii</name>
    <name type="common">Prevotella bryantii</name>
    <dbReference type="NCBI Taxonomy" id="77095"/>
    <lineage>
        <taxon>Bacteria</taxon>
        <taxon>Pseudomonadati</taxon>
        <taxon>Bacteroidota</taxon>
        <taxon>Bacteroidia</taxon>
        <taxon>Bacteroidales</taxon>
        <taxon>Prevotellaceae</taxon>
        <taxon>Segatella</taxon>
    </lineage>
</organism>
<proteinExistence type="predicted"/>
<evidence type="ECO:0000256" key="1">
    <source>
        <dbReference type="SAM" id="Phobius"/>
    </source>
</evidence>
<protein>
    <submittedName>
        <fullName evidence="2">Uncharacterized protein</fullName>
    </submittedName>
</protein>
<dbReference type="RefSeq" id="WP_039869981.1">
    <property type="nucleotide sequence ID" value="NZ_BPTR01000001.1"/>
</dbReference>
<name>A0AA37MLY3_SEGBR</name>
<dbReference type="Proteomes" id="UP000887043">
    <property type="component" value="Unassembled WGS sequence"/>
</dbReference>
<keyword evidence="1" id="KW-1133">Transmembrane helix</keyword>
<accession>A0AA37MLY3</accession>
<keyword evidence="1" id="KW-0812">Transmembrane</keyword>
<sequence length="63" mass="7523">MKKILSYLKSIGQFMNKIVVKMLLTLVYVLVILPYHIFMRSGKNSRWGTYYKTYSQQDFIHMG</sequence>
<dbReference type="AlphaFoldDB" id="A0AA37MLY3"/>
<feature type="transmembrane region" description="Helical" evidence="1">
    <location>
        <begin position="20"/>
        <end position="38"/>
    </location>
</feature>
<dbReference type="EMBL" id="BPTR01000001">
    <property type="protein sequence ID" value="GJG28269.1"/>
    <property type="molecule type" value="Genomic_DNA"/>
</dbReference>